<gene>
    <name evidence="6" type="ORF">DTW94_12820</name>
</gene>
<evidence type="ECO:0000259" key="5">
    <source>
        <dbReference type="SMART" id="SM00418"/>
    </source>
</evidence>
<evidence type="ECO:0000313" key="7">
    <source>
        <dbReference type="Proteomes" id="UP000253779"/>
    </source>
</evidence>
<dbReference type="InterPro" id="IPR051011">
    <property type="entry name" value="Metal_resp_trans_reg"/>
</dbReference>
<dbReference type="InterPro" id="IPR001845">
    <property type="entry name" value="HTH_ArsR_DNA-bd_dom"/>
</dbReference>
<dbReference type="SMART" id="SM00418">
    <property type="entry name" value="HTH_ARSR"/>
    <property type="match status" value="1"/>
</dbReference>
<sequence>MLRIHFTAQDLAYVRLARSPDPLWEIVCSLCRLQTDEGPIAFGPWRRAVAAQLRAPGGEGEGAGGGRRAVALALRSLVPCGPYIPDFLTPAVDGGTIDLRQGVDRVLSTPRSRLRRELTLLTESARAGVRGPGAAVPGAPPPRPLRPFAGERLARGDAGALRALGGLLTAYDAGFVAPYRPWIDAAVASDVAWRSRELAAGGVRALLETFRPMARWSPPVLEVAYPVERDLHLAGRGLLLVPSYFCWRRPITLFDAALLPVLVYPVEKPVELALAGVGAGGGLGVGVGAGGGPKIGLGVGPEGGFGVGLPTGPVASGASLARLLGPTRAALLYEVASRDCATTSELALAVGCSLPNISQQLAILREAGLTACRKEGRCVLHLPTPLGQRLLETAGGGARRALAEVRVSP</sequence>
<dbReference type="EMBL" id="CP030930">
    <property type="protein sequence ID" value="AXI72065.1"/>
    <property type="molecule type" value="Genomic_DNA"/>
</dbReference>
<dbReference type="RefSeq" id="WP_114931526.1">
    <property type="nucleotide sequence ID" value="NZ_CP030930.1"/>
</dbReference>
<keyword evidence="2" id="KW-0238">DNA-binding</keyword>
<keyword evidence="1" id="KW-0805">Transcription regulation</keyword>
<reference evidence="6 7" key="1">
    <citation type="submission" date="2018-07" db="EMBL/GenBank/DDBJ databases">
        <title>Complete genome sequence of soil actinomycete Streptomyces cavourensis tj430.</title>
        <authorList>
            <person name="Wang P."/>
            <person name="Huang Y."/>
        </authorList>
    </citation>
    <scope>NUCLEOTIDE SEQUENCE [LARGE SCALE GENOMIC DNA]</scope>
    <source>
        <strain evidence="6 7">TJ430</strain>
    </source>
</reference>
<dbReference type="Gene3D" id="1.10.10.10">
    <property type="entry name" value="Winged helix-like DNA-binding domain superfamily/Winged helix DNA-binding domain"/>
    <property type="match status" value="1"/>
</dbReference>
<dbReference type="InterPro" id="IPR011991">
    <property type="entry name" value="ArsR-like_HTH"/>
</dbReference>
<accession>A0AAD0VET8</accession>
<dbReference type="CDD" id="cd00090">
    <property type="entry name" value="HTH_ARSR"/>
    <property type="match status" value="1"/>
</dbReference>
<dbReference type="PANTHER" id="PTHR43132:SF8">
    <property type="entry name" value="HTH-TYPE TRANSCRIPTIONAL REGULATOR KMTR"/>
    <property type="match status" value="1"/>
</dbReference>
<dbReference type="GO" id="GO:0003677">
    <property type="term" value="F:DNA binding"/>
    <property type="evidence" value="ECO:0007669"/>
    <property type="project" value="UniProtKB-KW"/>
</dbReference>
<proteinExistence type="predicted"/>
<dbReference type="Proteomes" id="UP000253779">
    <property type="component" value="Chromosome"/>
</dbReference>
<evidence type="ECO:0000313" key="6">
    <source>
        <dbReference type="EMBL" id="AXI72065.1"/>
    </source>
</evidence>
<dbReference type="PANTHER" id="PTHR43132">
    <property type="entry name" value="ARSENICAL RESISTANCE OPERON REPRESSOR ARSR-RELATED"/>
    <property type="match status" value="1"/>
</dbReference>
<name>A0AAD0VET8_9ACTN</name>
<evidence type="ECO:0000256" key="1">
    <source>
        <dbReference type="ARBA" id="ARBA00023015"/>
    </source>
</evidence>
<feature type="domain" description="HTH arsR-type" evidence="5">
    <location>
        <begin position="322"/>
        <end position="395"/>
    </location>
</feature>
<feature type="region of interest" description="Disordered" evidence="4">
    <location>
        <begin position="129"/>
        <end position="148"/>
    </location>
</feature>
<dbReference type="InterPro" id="IPR036388">
    <property type="entry name" value="WH-like_DNA-bd_sf"/>
</dbReference>
<keyword evidence="3" id="KW-0804">Transcription</keyword>
<dbReference type="Pfam" id="PF12840">
    <property type="entry name" value="HTH_20"/>
    <property type="match status" value="1"/>
</dbReference>
<evidence type="ECO:0000256" key="3">
    <source>
        <dbReference type="ARBA" id="ARBA00023163"/>
    </source>
</evidence>
<dbReference type="SUPFAM" id="SSF46785">
    <property type="entry name" value="Winged helix' DNA-binding domain"/>
    <property type="match status" value="1"/>
</dbReference>
<organism evidence="6 7">
    <name type="scientific">Streptomyces cavourensis</name>
    <dbReference type="NCBI Taxonomy" id="67258"/>
    <lineage>
        <taxon>Bacteria</taxon>
        <taxon>Bacillati</taxon>
        <taxon>Actinomycetota</taxon>
        <taxon>Actinomycetes</taxon>
        <taxon>Kitasatosporales</taxon>
        <taxon>Streptomycetaceae</taxon>
        <taxon>Streptomyces</taxon>
    </lineage>
</organism>
<protein>
    <submittedName>
        <fullName evidence="6">ArsR family transcriptional regulator</fullName>
    </submittedName>
</protein>
<evidence type="ECO:0000256" key="2">
    <source>
        <dbReference type="ARBA" id="ARBA00023125"/>
    </source>
</evidence>
<dbReference type="AlphaFoldDB" id="A0AAD0VET8"/>
<dbReference type="InterPro" id="IPR036390">
    <property type="entry name" value="WH_DNA-bd_sf"/>
</dbReference>
<dbReference type="GO" id="GO:0003700">
    <property type="term" value="F:DNA-binding transcription factor activity"/>
    <property type="evidence" value="ECO:0007669"/>
    <property type="project" value="InterPro"/>
</dbReference>
<evidence type="ECO:0000256" key="4">
    <source>
        <dbReference type="SAM" id="MobiDB-lite"/>
    </source>
</evidence>